<name>C5J685_MESCH</name>
<feature type="domain" description="NIF system FeS cluster assembly NifU N-terminal" evidence="1">
    <location>
        <begin position="20"/>
        <end position="76"/>
    </location>
</feature>
<evidence type="ECO:0000313" key="3">
    <source>
        <dbReference type="Proteomes" id="UP000001491"/>
    </source>
</evidence>
<gene>
    <name evidence="2" type="ordered locus">MCJ_002860</name>
</gene>
<dbReference type="GO" id="GO:0005506">
    <property type="term" value="F:iron ion binding"/>
    <property type="evidence" value="ECO:0007669"/>
    <property type="project" value="InterPro"/>
</dbReference>
<dbReference type="Pfam" id="PF01592">
    <property type="entry name" value="NifU_N"/>
    <property type="match status" value="1"/>
</dbReference>
<dbReference type="SUPFAM" id="SSF82649">
    <property type="entry name" value="SufE/NifU"/>
    <property type="match status" value="1"/>
</dbReference>
<dbReference type="KEGG" id="mco:MCJ_002860"/>
<dbReference type="HOGENOM" id="CLU_079283_4_1_14"/>
<proteinExistence type="predicted"/>
<organism evidence="2 3">
    <name type="scientific">Mesomycoplasma conjunctivae (strain ATCC 25834 / NCTC 10147 / HRC/581)</name>
    <name type="common">Mycoplasma conjunctivae</name>
    <dbReference type="NCBI Taxonomy" id="572263"/>
    <lineage>
        <taxon>Bacteria</taxon>
        <taxon>Bacillati</taxon>
        <taxon>Mycoplasmatota</taxon>
        <taxon>Mycoplasmoidales</taxon>
        <taxon>Metamycoplasmataceae</taxon>
        <taxon>Mesomycoplasma</taxon>
    </lineage>
</organism>
<dbReference type="Gene3D" id="3.90.1010.10">
    <property type="match status" value="1"/>
</dbReference>
<protein>
    <recommendedName>
        <fullName evidence="1">NIF system FeS cluster assembly NifU N-terminal domain-containing protein</fullName>
    </recommendedName>
</protein>
<dbReference type="Proteomes" id="UP000001491">
    <property type="component" value="Chromosome"/>
</dbReference>
<keyword evidence="3" id="KW-1185">Reference proteome</keyword>
<sequence>MQSANNLVNDETVCKTGQFYYNNYCDDAIALEIEIKNGKIVQVKTCAHGCTILKSAANLIANQILDKNLQDVKKLLSDYQKMLENQEINLDLQDLNALVNTKNHKNRLVCATLFSVAIREKIKEFEDG</sequence>
<dbReference type="CDD" id="cd06664">
    <property type="entry name" value="IscU_like"/>
    <property type="match status" value="1"/>
</dbReference>
<dbReference type="GO" id="GO:0016226">
    <property type="term" value="P:iron-sulfur cluster assembly"/>
    <property type="evidence" value="ECO:0007669"/>
    <property type="project" value="InterPro"/>
</dbReference>
<evidence type="ECO:0000259" key="1">
    <source>
        <dbReference type="Pfam" id="PF01592"/>
    </source>
</evidence>
<dbReference type="InterPro" id="IPR002871">
    <property type="entry name" value="NIF_FeS_clus_asmbl_NifU_N"/>
</dbReference>
<dbReference type="eggNOG" id="COG0822">
    <property type="taxonomic scope" value="Bacteria"/>
</dbReference>
<dbReference type="GO" id="GO:0051536">
    <property type="term" value="F:iron-sulfur cluster binding"/>
    <property type="evidence" value="ECO:0007669"/>
    <property type="project" value="InterPro"/>
</dbReference>
<accession>C5J685</accession>
<dbReference type="AlphaFoldDB" id="C5J685"/>
<evidence type="ECO:0000313" key="2">
    <source>
        <dbReference type="EMBL" id="CAT04977.1"/>
    </source>
</evidence>
<reference evidence="3" key="1">
    <citation type="journal article" date="2009" name="BMC Bioinformatics">
        <title>The Mycoplasma conjunctivae genome sequencing, annotation and analysis.</title>
        <authorList>
            <person name="Calderon-Copete S.P."/>
            <person name="Wigger G."/>
            <person name="Wunderlin C."/>
            <person name="Schmidheini T."/>
            <person name="Frey J."/>
            <person name="Quail M.A."/>
            <person name="Falquet L."/>
        </authorList>
    </citation>
    <scope>NUCLEOTIDE SEQUENCE [LARGE SCALE GENOMIC DNA]</scope>
    <source>
        <strain evidence="3">ATCC 25834 / NCTC 10147 / HRC/581</strain>
    </source>
</reference>
<dbReference type="EMBL" id="FM864216">
    <property type="protein sequence ID" value="CAT04977.1"/>
    <property type="molecule type" value="Genomic_DNA"/>
</dbReference>